<name>A0A9X6F3P0_BACTU</name>
<feature type="domain" description="N-acetylmuramoyl-l-alanine amidase C-terminal" evidence="1">
    <location>
        <begin position="1"/>
        <end position="28"/>
    </location>
</feature>
<accession>A0A9X6F3P0</accession>
<reference evidence="2 4" key="1">
    <citation type="submission" date="2016-10" db="EMBL/GenBank/DDBJ databases">
        <title>Comparative genomics of Bacillus thuringiensis reveals a path to pathogens against multiple invertebrate hosts.</title>
        <authorList>
            <person name="Zheng J."/>
            <person name="Gao Q."/>
            <person name="Liu H."/>
            <person name="Peng D."/>
            <person name="Ruan L."/>
            <person name="Sun M."/>
        </authorList>
    </citation>
    <scope>NUCLEOTIDE SEQUENCE [LARGE SCALE GENOMIC DNA]</scope>
    <source>
        <strain evidence="2">BGSC 4CA1</strain>
    </source>
</reference>
<dbReference type="InterPro" id="IPR021976">
    <property type="entry name" value="Amidase_C"/>
</dbReference>
<proteinExistence type="predicted"/>
<organism evidence="2 4">
    <name type="scientific">Bacillus thuringiensis serovar yosoo</name>
    <dbReference type="NCBI Taxonomy" id="180848"/>
    <lineage>
        <taxon>Bacteria</taxon>
        <taxon>Bacillati</taxon>
        <taxon>Bacillota</taxon>
        <taxon>Bacilli</taxon>
        <taxon>Bacillales</taxon>
        <taxon>Bacillaceae</taxon>
        <taxon>Bacillus</taxon>
        <taxon>Bacillus cereus group</taxon>
    </lineage>
</organism>
<evidence type="ECO:0000313" key="4">
    <source>
        <dbReference type="Proteomes" id="UP000195129"/>
    </source>
</evidence>
<evidence type="ECO:0000313" key="2">
    <source>
        <dbReference type="EMBL" id="OTY52610.1"/>
    </source>
</evidence>
<dbReference type="Pfam" id="PF12123">
    <property type="entry name" value="CBD_PlyG"/>
    <property type="match status" value="1"/>
</dbReference>
<dbReference type="RefSeq" id="WP_277996416.1">
    <property type="nucleotide sequence ID" value="NZ_NFDN01000006.1"/>
</dbReference>
<dbReference type="EMBL" id="NFDN01000074">
    <property type="protein sequence ID" value="OTY52610.1"/>
    <property type="molecule type" value="Genomic_DNA"/>
</dbReference>
<dbReference type="EMBL" id="NFDN01000006">
    <property type="protein sequence ID" value="OTY64307.1"/>
    <property type="molecule type" value="Genomic_DNA"/>
</dbReference>
<evidence type="ECO:0000259" key="1">
    <source>
        <dbReference type="Pfam" id="PF12123"/>
    </source>
</evidence>
<dbReference type="AlphaFoldDB" id="A0A9X6F3P0"/>
<protein>
    <submittedName>
        <fullName evidence="2">N-acetylmuramoyl-L-alanine amidase</fullName>
    </submittedName>
</protein>
<evidence type="ECO:0000313" key="3">
    <source>
        <dbReference type="EMBL" id="OTY64307.1"/>
    </source>
</evidence>
<dbReference type="Proteomes" id="UP000195129">
    <property type="component" value="Unassembled WGS sequence"/>
</dbReference>
<feature type="non-terminal residue" evidence="2">
    <location>
        <position position="1"/>
    </location>
</feature>
<comment type="caution">
    <text evidence="2">The sequence shown here is derived from an EMBL/GenBank/DDBJ whole genome shotgun (WGS) entry which is preliminary data.</text>
</comment>
<gene>
    <name evidence="3" type="ORF">BK746_00370</name>
    <name evidence="2" type="ORF">BK746_27775</name>
</gene>
<sequence>YLQTEVLPNGELDKITAWMDERNWWYEYIKK</sequence>